<evidence type="ECO:0000256" key="1">
    <source>
        <dbReference type="ARBA" id="ARBA00005898"/>
    </source>
</evidence>
<feature type="domain" description="Mur ligase C-terminal" evidence="10">
    <location>
        <begin position="328"/>
        <end position="458"/>
    </location>
</feature>
<comment type="pathway">
    <text evidence="7 8">Cell wall biogenesis; peptidoglycan biosynthesis.</text>
</comment>
<evidence type="ECO:0000256" key="6">
    <source>
        <dbReference type="ARBA" id="ARBA00023316"/>
    </source>
</evidence>
<keyword evidence="7 12" id="KW-0436">Ligase</keyword>
<evidence type="ECO:0000256" key="3">
    <source>
        <dbReference type="ARBA" id="ARBA00022960"/>
    </source>
</evidence>
<dbReference type="Pfam" id="PF02875">
    <property type="entry name" value="Mur_ligase_C"/>
    <property type="match status" value="1"/>
</dbReference>
<dbReference type="PANTHER" id="PTHR23135:SF4">
    <property type="entry name" value="UDP-N-ACETYLMURAMOYL-L-ALANYL-D-GLUTAMATE--2,6-DIAMINOPIMELATE LIGASE MURE HOMOLOG, CHLOROPLASTIC"/>
    <property type="match status" value="1"/>
</dbReference>
<feature type="binding site" evidence="7">
    <location>
        <begin position="112"/>
        <end position="118"/>
    </location>
    <ligand>
        <name>ATP</name>
        <dbReference type="ChEBI" id="CHEBI:30616"/>
    </ligand>
</feature>
<protein>
    <recommendedName>
        <fullName evidence="7">UDP-N-acetylmuramoyl-L-alanyl-D-glutamate--2,6-diaminopimelate ligase</fullName>
        <ecNumber evidence="7">6.3.2.13</ecNumber>
    </recommendedName>
    <alternativeName>
        <fullName evidence="7">Meso-A2pm-adding enzyme</fullName>
    </alternativeName>
    <alternativeName>
        <fullName evidence="7">Meso-diaminopimelate-adding enzyme</fullName>
    </alternativeName>
    <alternativeName>
        <fullName evidence="7">UDP-MurNAc-L-Ala-D-Glu:meso-diaminopimelate ligase</fullName>
    </alternativeName>
    <alternativeName>
        <fullName evidence="7">UDP-MurNAc-tripeptide synthetase</fullName>
    </alternativeName>
    <alternativeName>
        <fullName evidence="7">UDP-N-acetylmuramyl-tripeptide synthetase</fullName>
    </alternativeName>
</protein>
<feature type="modified residue" description="N6-carboxylysine" evidence="7">
    <location>
        <position position="221"/>
    </location>
</feature>
<evidence type="ECO:0000256" key="2">
    <source>
        <dbReference type="ARBA" id="ARBA00022618"/>
    </source>
</evidence>
<dbReference type="InterPro" id="IPR005761">
    <property type="entry name" value="UDP-N-AcMur-Glu-dNH2Pim_ligase"/>
</dbReference>
<dbReference type="EC" id="6.3.2.13" evidence="7"/>
<organism evidence="12 13">
    <name type="scientific">Agaribacillus aureus</name>
    <dbReference type="NCBI Taxonomy" id="3051825"/>
    <lineage>
        <taxon>Bacteria</taxon>
        <taxon>Pseudomonadati</taxon>
        <taxon>Bacteroidota</taxon>
        <taxon>Cytophagia</taxon>
        <taxon>Cytophagales</taxon>
        <taxon>Splendidivirgaceae</taxon>
        <taxon>Agaribacillus</taxon>
    </lineage>
</organism>
<evidence type="ECO:0000256" key="5">
    <source>
        <dbReference type="ARBA" id="ARBA00023306"/>
    </source>
</evidence>
<evidence type="ECO:0000256" key="4">
    <source>
        <dbReference type="ARBA" id="ARBA00022984"/>
    </source>
</evidence>
<feature type="binding site" evidence="7">
    <location>
        <position position="31"/>
    </location>
    <ligand>
        <name>UDP-N-acetyl-alpha-D-muramoyl-L-alanyl-D-glutamate</name>
        <dbReference type="ChEBI" id="CHEBI:83900"/>
    </ligand>
</feature>
<comment type="caution">
    <text evidence="12">The sequence shown here is derived from an EMBL/GenBank/DDBJ whole genome shotgun (WGS) entry which is preliminary data.</text>
</comment>
<dbReference type="NCBIfam" id="NF001126">
    <property type="entry name" value="PRK00139.1-4"/>
    <property type="match status" value="1"/>
</dbReference>
<dbReference type="InterPro" id="IPR013221">
    <property type="entry name" value="Mur_ligase_cen"/>
</dbReference>
<dbReference type="InterPro" id="IPR036565">
    <property type="entry name" value="Mur-like_cat_sf"/>
</dbReference>
<comment type="caution">
    <text evidence="7">Lacks conserved residue(s) required for the propagation of feature annotation.</text>
</comment>
<feature type="short sequence motif" description="Meso-diaminopimelate recognition motif" evidence="7">
    <location>
        <begin position="403"/>
        <end position="406"/>
    </location>
</feature>
<comment type="cofactor">
    <cofactor evidence="7">
        <name>Mg(2+)</name>
        <dbReference type="ChEBI" id="CHEBI:18420"/>
    </cofactor>
</comment>
<dbReference type="Gene3D" id="3.90.190.20">
    <property type="entry name" value="Mur ligase, C-terminal domain"/>
    <property type="match status" value="1"/>
</dbReference>
<keyword evidence="2 7" id="KW-0132">Cell division</keyword>
<evidence type="ECO:0000256" key="7">
    <source>
        <dbReference type="HAMAP-Rule" id="MF_00208"/>
    </source>
</evidence>
<evidence type="ECO:0000313" key="12">
    <source>
        <dbReference type="EMBL" id="MDN5211569.1"/>
    </source>
</evidence>
<comment type="subcellular location">
    <subcellularLocation>
        <location evidence="7 8">Cytoplasm</location>
    </subcellularLocation>
</comment>
<feature type="binding site" evidence="7">
    <location>
        <position position="181"/>
    </location>
    <ligand>
        <name>UDP-N-acetyl-alpha-D-muramoyl-L-alanyl-D-glutamate</name>
        <dbReference type="ChEBI" id="CHEBI:83900"/>
    </ligand>
</feature>
<comment type="catalytic activity">
    <reaction evidence="7">
        <text>UDP-N-acetyl-alpha-D-muramoyl-L-alanyl-D-glutamate + meso-2,6-diaminopimelate + ATP = UDP-N-acetyl-alpha-D-muramoyl-L-alanyl-gamma-D-glutamyl-meso-2,6-diaminopimelate + ADP + phosphate + H(+)</text>
        <dbReference type="Rhea" id="RHEA:23676"/>
        <dbReference type="ChEBI" id="CHEBI:15378"/>
        <dbReference type="ChEBI" id="CHEBI:30616"/>
        <dbReference type="ChEBI" id="CHEBI:43474"/>
        <dbReference type="ChEBI" id="CHEBI:57791"/>
        <dbReference type="ChEBI" id="CHEBI:83900"/>
        <dbReference type="ChEBI" id="CHEBI:83905"/>
        <dbReference type="ChEBI" id="CHEBI:456216"/>
        <dbReference type="EC" id="6.3.2.13"/>
    </reaction>
</comment>
<evidence type="ECO:0000259" key="10">
    <source>
        <dbReference type="Pfam" id="PF02875"/>
    </source>
</evidence>
<dbReference type="InterPro" id="IPR004101">
    <property type="entry name" value="Mur_ligase_C"/>
</dbReference>
<keyword evidence="7" id="KW-0460">Magnesium</keyword>
<feature type="binding site" evidence="7">
    <location>
        <position position="189"/>
    </location>
    <ligand>
        <name>UDP-N-acetyl-alpha-D-muramoyl-L-alanyl-D-glutamate</name>
        <dbReference type="ChEBI" id="CHEBI:83900"/>
    </ligand>
</feature>
<feature type="binding site" evidence="7">
    <location>
        <begin position="403"/>
        <end position="406"/>
    </location>
    <ligand>
        <name>meso-2,6-diaminopimelate</name>
        <dbReference type="ChEBI" id="CHEBI:57791"/>
    </ligand>
</feature>
<sequence>MALLKDLLYKVSLVSVSGTTDLDIKALCFDSREVMRQSLFVAVKGTQVDGHDFIDKAIDAGASAIICEQIPAKTVDKITYVQVNDSAKALGVAASNFYGNPSAKLNLVGVTGTNGKTSTVTLLFKLFRALGYNVGMISTVENRINDEVLAATHTTPDAINFNVLLNKMVAQSVTHCFMEVSSHSLVQGRVAGAKFKGAIFTNISHDHLDYHGSFDAYIKAKKMLFDSLPSDAFALVNADDKRGLVMLQNTKASKNTFAIRTVCNFKTKILSNTLQGLELEINHKNVWFKLIGKFNAYNLTGVYAAATLLGENEDELLTILSNLSTAPGRFELIENTKDIAAIVDYAHTPDALEKVLSAIQEFRTGNEQLIAVVGCGGNRDKEKRPLMAEVACRFGDKVIFTSDNPRDEDPLSIIKDMQKGVKPSHYKKTLVIPDRKEAIKTACLLAGKNDIILVAGKGHENYQEIKGVKTPFDDKKILEEILR</sequence>
<proteinExistence type="inferred from homology"/>
<gene>
    <name evidence="7" type="primary">murE</name>
    <name evidence="12" type="ORF">QQ020_05890</name>
</gene>
<comment type="similarity">
    <text evidence="1 7">Belongs to the MurCDEF family. MurE subfamily.</text>
</comment>
<keyword evidence="7" id="KW-0547">Nucleotide-binding</keyword>
<feature type="binding site" evidence="7">
    <location>
        <position position="187"/>
    </location>
    <ligand>
        <name>UDP-N-acetyl-alpha-D-muramoyl-L-alanyl-D-glutamate</name>
        <dbReference type="ChEBI" id="CHEBI:83900"/>
    </ligand>
</feature>
<dbReference type="Gene3D" id="3.40.1390.10">
    <property type="entry name" value="MurE/MurF, N-terminal domain"/>
    <property type="match status" value="1"/>
</dbReference>
<dbReference type="RefSeq" id="WP_346756899.1">
    <property type="nucleotide sequence ID" value="NZ_JAUJEB010000001.1"/>
</dbReference>
<dbReference type="HAMAP" id="MF_00208">
    <property type="entry name" value="MurE"/>
    <property type="match status" value="1"/>
</dbReference>
<comment type="function">
    <text evidence="7">Catalyzes the addition of meso-diaminopimelic acid to the nucleotide precursor UDP-N-acetylmuramoyl-L-alanyl-D-glutamate (UMAG) in the biosynthesis of bacterial cell-wall peptidoglycan.</text>
</comment>
<dbReference type="SUPFAM" id="SSF53244">
    <property type="entry name" value="MurD-like peptide ligases, peptide-binding domain"/>
    <property type="match status" value="1"/>
</dbReference>
<dbReference type="SUPFAM" id="SSF63418">
    <property type="entry name" value="MurE/MurF N-terminal domain"/>
    <property type="match status" value="1"/>
</dbReference>
<feature type="binding site" evidence="7">
    <location>
        <position position="456"/>
    </location>
    <ligand>
        <name>meso-2,6-diaminopimelate</name>
        <dbReference type="ChEBI" id="CHEBI:57791"/>
    </ligand>
</feature>
<dbReference type="Pfam" id="PF08245">
    <property type="entry name" value="Mur_ligase_M"/>
    <property type="match status" value="1"/>
</dbReference>
<name>A0ABT8L1E7_9BACT</name>
<keyword evidence="5 7" id="KW-0131">Cell cycle</keyword>
<keyword evidence="7" id="KW-0963">Cytoplasm</keyword>
<accession>A0ABT8L1E7</accession>
<evidence type="ECO:0000313" key="13">
    <source>
        <dbReference type="Proteomes" id="UP001172083"/>
    </source>
</evidence>
<feature type="binding site" evidence="7">
    <location>
        <position position="379"/>
    </location>
    <ligand>
        <name>meso-2,6-diaminopimelate</name>
        <dbReference type="ChEBI" id="CHEBI:57791"/>
    </ligand>
</feature>
<dbReference type="GO" id="GO:0008765">
    <property type="term" value="F:UDP-N-acetylmuramoylalanyl-D-glutamate-2,6-diaminopimelate ligase activity"/>
    <property type="evidence" value="ECO:0007669"/>
    <property type="project" value="UniProtKB-EC"/>
</dbReference>
<dbReference type="InterPro" id="IPR035911">
    <property type="entry name" value="MurE/MurF_N"/>
</dbReference>
<keyword evidence="13" id="KW-1185">Reference proteome</keyword>
<dbReference type="Pfam" id="PF01225">
    <property type="entry name" value="Mur_ligase"/>
    <property type="match status" value="1"/>
</dbReference>
<keyword evidence="3 7" id="KW-0133">Cell shape</keyword>
<reference evidence="12" key="1">
    <citation type="submission" date="2023-06" db="EMBL/GenBank/DDBJ databases">
        <title>Genomic of Agaribacillus aureum.</title>
        <authorList>
            <person name="Wang G."/>
        </authorList>
    </citation>
    <scope>NUCLEOTIDE SEQUENCE</scope>
    <source>
        <strain evidence="12">BMA12</strain>
    </source>
</reference>
<dbReference type="EMBL" id="JAUJEB010000001">
    <property type="protein sequence ID" value="MDN5211569.1"/>
    <property type="molecule type" value="Genomic_DNA"/>
</dbReference>
<dbReference type="InterPro" id="IPR000713">
    <property type="entry name" value="Mur_ligase_N"/>
</dbReference>
<dbReference type="Gene3D" id="3.40.1190.10">
    <property type="entry name" value="Mur-like, catalytic domain"/>
    <property type="match status" value="1"/>
</dbReference>
<evidence type="ECO:0000256" key="8">
    <source>
        <dbReference type="RuleBase" id="RU004135"/>
    </source>
</evidence>
<dbReference type="NCBIfam" id="TIGR01085">
    <property type="entry name" value="murE"/>
    <property type="match status" value="1"/>
</dbReference>
<dbReference type="PANTHER" id="PTHR23135">
    <property type="entry name" value="MUR LIGASE FAMILY MEMBER"/>
    <property type="match status" value="1"/>
</dbReference>
<dbReference type="SUPFAM" id="SSF53623">
    <property type="entry name" value="MurD-like peptide ligases, catalytic domain"/>
    <property type="match status" value="1"/>
</dbReference>
<evidence type="ECO:0000259" key="11">
    <source>
        <dbReference type="Pfam" id="PF08245"/>
    </source>
</evidence>
<feature type="binding site" evidence="7">
    <location>
        <begin position="154"/>
        <end position="155"/>
    </location>
    <ligand>
        <name>UDP-N-acetyl-alpha-D-muramoyl-L-alanyl-D-glutamate</name>
        <dbReference type="ChEBI" id="CHEBI:83900"/>
    </ligand>
</feature>
<feature type="binding site" evidence="7">
    <location>
        <position position="460"/>
    </location>
    <ligand>
        <name>meso-2,6-diaminopimelate</name>
        <dbReference type="ChEBI" id="CHEBI:57791"/>
    </ligand>
</feature>
<feature type="domain" description="Mur ligase N-terminal catalytic" evidence="9">
    <location>
        <begin position="24"/>
        <end position="98"/>
    </location>
</feature>
<keyword evidence="6 7" id="KW-0961">Cell wall biogenesis/degradation</keyword>
<feature type="domain" description="Mur ligase central" evidence="11">
    <location>
        <begin position="110"/>
        <end position="306"/>
    </location>
</feature>
<comment type="PTM">
    <text evidence="7">Carboxylation is probably crucial for Mg(2+) binding and, consequently, for the gamma-phosphate positioning of ATP.</text>
</comment>
<evidence type="ECO:0000259" key="9">
    <source>
        <dbReference type="Pfam" id="PF01225"/>
    </source>
</evidence>
<dbReference type="InterPro" id="IPR036615">
    <property type="entry name" value="Mur_ligase_C_dom_sf"/>
</dbReference>
<keyword evidence="4 7" id="KW-0573">Peptidoglycan synthesis</keyword>
<dbReference type="Proteomes" id="UP001172083">
    <property type="component" value="Unassembled WGS sequence"/>
</dbReference>
<keyword evidence="7" id="KW-0067">ATP-binding</keyword>